<dbReference type="EMBL" id="JAVALS010000001">
    <property type="protein sequence ID" value="MDP5225842.1"/>
    <property type="molecule type" value="Genomic_DNA"/>
</dbReference>
<protein>
    <submittedName>
        <fullName evidence="4">GNAT family N-acetyltransferase</fullName>
        <ecNumber evidence="4">2.3.1.-</ecNumber>
    </submittedName>
</protein>
<dbReference type="Gene3D" id="3.40.630.30">
    <property type="match status" value="1"/>
</dbReference>
<accession>A0ABT9IJU0</accession>
<feature type="domain" description="N-acetyltransferase" evidence="3">
    <location>
        <begin position="8"/>
        <end position="161"/>
    </location>
</feature>
<evidence type="ECO:0000256" key="2">
    <source>
        <dbReference type="ARBA" id="ARBA00023315"/>
    </source>
</evidence>
<evidence type="ECO:0000259" key="3">
    <source>
        <dbReference type="PROSITE" id="PS51186"/>
    </source>
</evidence>
<dbReference type="SUPFAM" id="SSF55729">
    <property type="entry name" value="Acyl-CoA N-acyltransferases (Nat)"/>
    <property type="match status" value="2"/>
</dbReference>
<comment type="caution">
    <text evidence="4">The sequence shown here is derived from an EMBL/GenBank/DDBJ whole genome shotgun (WGS) entry which is preliminary data.</text>
</comment>
<dbReference type="PROSITE" id="PS51186">
    <property type="entry name" value="GNAT"/>
    <property type="match status" value="2"/>
</dbReference>
<dbReference type="RefSeq" id="WP_305994880.1">
    <property type="nucleotide sequence ID" value="NZ_JAVALS010000001.1"/>
</dbReference>
<dbReference type="GO" id="GO:0016746">
    <property type="term" value="F:acyltransferase activity"/>
    <property type="evidence" value="ECO:0007669"/>
    <property type="project" value="UniProtKB-KW"/>
</dbReference>
<feature type="domain" description="N-acetyltransferase" evidence="3">
    <location>
        <begin position="167"/>
        <end position="322"/>
    </location>
</feature>
<keyword evidence="1 4" id="KW-0808">Transferase</keyword>
<dbReference type="InterPro" id="IPR016181">
    <property type="entry name" value="Acyl_CoA_acyltransferase"/>
</dbReference>
<dbReference type="InterPro" id="IPR000182">
    <property type="entry name" value="GNAT_dom"/>
</dbReference>
<sequence length="322" mass="35067">MNGGLGGLTVRAPRAEDVPAWAGLIARIGEHEQQSWFEKAEDLEAFLAQHDATDAILAFDDDGVPRAHGRVSALASDAVVPTRGGVDPAWQRKGVGRAVLRWQEARAAGIMAGRGVATVAVRAQHEERILAPGRLFASQGFGIVRWFNEMHRGLSAGLPSEALDPDYELAPWTAESDEEVRLLHNAAFARHWGSEPRSPQSWSFRVGNPEIRRPWCLLVRERSSGAAVAYHLASHDPDIVRLHGRAEGYTELLGVDPAHRGRGLARFLLAEAMRLFTADGMDTAALDMDSGNVTGALALYEGLGYRVVNRAPVWEKTVPVNP</sequence>
<dbReference type="PANTHER" id="PTHR43420">
    <property type="entry name" value="ACETYLTRANSFERASE"/>
    <property type="match status" value="1"/>
</dbReference>
<evidence type="ECO:0000313" key="5">
    <source>
        <dbReference type="Proteomes" id="UP001232725"/>
    </source>
</evidence>
<reference evidence="4 5" key="1">
    <citation type="submission" date="2023-08" db="EMBL/GenBank/DDBJ databases">
        <title>Arthrobacter horti sp. nov., isolated from forest soil.</title>
        <authorList>
            <person name="Park M."/>
        </authorList>
    </citation>
    <scope>NUCLEOTIDE SEQUENCE [LARGE SCALE GENOMIC DNA]</scope>
    <source>
        <strain evidence="4 5">YJM1</strain>
    </source>
</reference>
<dbReference type="Proteomes" id="UP001232725">
    <property type="component" value="Unassembled WGS sequence"/>
</dbReference>
<organism evidence="4 5">
    <name type="scientific">Arthrobacter horti</name>
    <dbReference type="NCBI Taxonomy" id="3068273"/>
    <lineage>
        <taxon>Bacteria</taxon>
        <taxon>Bacillati</taxon>
        <taxon>Actinomycetota</taxon>
        <taxon>Actinomycetes</taxon>
        <taxon>Micrococcales</taxon>
        <taxon>Micrococcaceae</taxon>
        <taxon>Arthrobacter</taxon>
    </lineage>
</organism>
<keyword evidence="5" id="KW-1185">Reference proteome</keyword>
<keyword evidence="2 4" id="KW-0012">Acyltransferase</keyword>
<proteinExistence type="predicted"/>
<dbReference type="EC" id="2.3.1.-" evidence="4"/>
<evidence type="ECO:0000313" key="4">
    <source>
        <dbReference type="EMBL" id="MDP5225842.1"/>
    </source>
</evidence>
<dbReference type="InterPro" id="IPR050680">
    <property type="entry name" value="YpeA/RimI_acetyltransf"/>
</dbReference>
<gene>
    <name evidence="4" type="ORF">Q9R02_01560</name>
</gene>
<evidence type="ECO:0000256" key="1">
    <source>
        <dbReference type="ARBA" id="ARBA00022679"/>
    </source>
</evidence>
<dbReference type="Pfam" id="PF00583">
    <property type="entry name" value="Acetyltransf_1"/>
    <property type="match status" value="1"/>
</dbReference>
<name>A0ABT9IJU0_9MICC</name>
<dbReference type="CDD" id="cd04301">
    <property type="entry name" value="NAT_SF"/>
    <property type="match status" value="1"/>
</dbReference>